<name>A0A8J3TZI4_9ACTN</name>
<sequence>MALPSLPPVPIEPAQPSLIFELDCVTPPQRVLGDATLGDPFLFDPRASVAFTGRKATVTMWVDGFKAHIITIDRDTEVRVPQRIDLTHKFYPVAGSRQHKIKAVLKDSAGRTLTRKCSFPLRFG</sequence>
<proteinExistence type="predicted"/>
<evidence type="ECO:0000313" key="2">
    <source>
        <dbReference type="Proteomes" id="UP000650628"/>
    </source>
</evidence>
<reference evidence="1 2" key="1">
    <citation type="submission" date="2021-01" db="EMBL/GenBank/DDBJ databases">
        <title>Whole genome shotgun sequence of Planotetraspora mira NBRC 15435.</title>
        <authorList>
            <person name="Komaki H."/>
            <person name="Tamura T."/>
        </authorList>
    </citation>
    <scope>NUCLEOTIDE SEQUENCE [LARGE SCALE GENOMIC DNA]</scope>
    <source>
        <strain evidence="1 2">NBRC 15435</strain>
    </source>
</reference>
<accession>A0A8J3TZI4</accession>
<dbReference type="EMBL" id="BOOO01000047">
    <property type="protein sequence ID" value="GII34152.1"/>
    <property type="molecule type" value="Genomic_DNA"/>
</dbReference>
<protein>
    <submittedName>
        <fullName evidence="1">Uncharacterized protein</fullName>
    </submittedName>
</protein>
<keyword evidence="2" id="KW-1185">Reference proteome</keyword>
<dbReference type="AlphaFoldDB" id="A0A8J3TZI4"/>
<gene>
    <name evidence="1" type="ORF">Pmi06nite_75940</name>
</gene>
<comment type="caution">
    <text evidence="1">The sequence shown here is derived from an EMBL/GenBank/DDBJ whole genome shotgun (WGS) entry which is preliminary data.</text>
</comment>
<organism evidence="1 2">
    <name type="scientific">Planotetraspora mira</name>
    <dbReference type="NCBI Taxonomy" id="58121"/>
    <lineage>
        <taxon>Bacteria</taxon>
        <taxon>Bacillati</taxon>
        <taxon>Actinomycetota</taxon>
        <taxon>Actinomycetes</taxon>
        <taxon>Streptosporangiales</taxon>
        <taxon>Streptosporangiaceae</taxon>
        <taxon>Planotetraspora</taxon>
    </lineage>
</organism>
<evidence type="ECO:0000313" key="1">
    <source>
        <dbReference type="EMBL" id="GII34152.1"/>
    </source>
</evidence>
<dbReference type="Proteomes" id="UP000650628">
    <property type="component" value="Unassembled WGS sequence"/>
</dbReference>